<name>A0A4U6THR2_SETVI</name>
<evidence type="ECO:0000313" key="4">
    <source>
        <dbReference type="Proteomes" id="UP000298652"/>
    </source>
</evidence>
<accession>A0A4U6THR2</accession>
<protein>
    <submittedName>
        <fullName evidence="3">Uncharacterized protein</fullName>
    </submittedName>
</protein>
<proteinExistence type="predicted"/>
<organism evidence="3 4">
    <name type="scientific">Setaria viridis</name>
    <name type="common">Green bristlegrass</name>
    <name type="synonym">Setaria italica subsp. viridis</name>
    <dbReference type="NCBI Taxonomy" id="4556"/>
    <lineage>
        <taxon>Eukaryota</taxon>
        <taxon>Viridiplantae</taxon>
        <taxon>Streptophyta</taxon>
        <taxon>Embryophyta</taxon>
        <taxon>Tracheophyta</taxon>
        <taxon>Spermatophyta</taxon>
        <taxon>Magnoliopsida</taxon>
        <taxon>Liliopsida</taxon>
        <taxon>Poales</taxon>
        <taxon>Poaceae</taxon>
        <taxon>PACMAD clade</taxon>
        <taxon>Panicoideae</taxon>
        <taxon>Panicodae</taxon>
        <taxon>Paniceae</taxon>
        <taxon>Cenchrinae</taxon>
        <taxon>Setaria</taxon>
    </lineage>
</organism>
<dbReference type="AlphaFoldDB" id="A0A4U6THR2"/>
<dbReference type="Gramene" id="TKW01911">
    <property type="protein sequence ID" value="TKW01911"/>
    <property type="gene ID" value="SEVIR_8G209300v2"/>
</dbReference>
<keyword evidence="4" id="KW-1185">Reference proteome</keyword>
<feature type="region of interest" description="Disordered" evidence="1">
    <location>
        <begin position="47"/>
        <end position="130"/>
    </location>
</feature>
<dbReference type="Proteomes" id="UP000298652">
    <property type="component" value="Chromosome 8"/>
</dbReference>
<reference evidence="3" key="1">
    <citation type="submission" date="2019-03" db="EMBL/GenBank/DDBJ databases">
        <title>WGS assembly of Setaria viridis.</title>
        <authorList>
            <person name="Huang P."/>
            <person name="Jenkins J."/>
            <person name="Grimwood J."/>
            <person name="Barry K."/>
            <person name="Healey A."/>
            <person name="Mamidi S."/>
            <person name="Sreedasyam A."/>
            <person name="Shu S."/>
            <person name="Feldman M."/>
            <person name="Wu J."/>
            <person name="Yu Y."/>
            <person name="Chen C."/>
            <person name="Johnson J."/>
            <person name="Rokhsar D."/>
            <person name="Baxter I."/>
            <person name="Schmutz J."/>
            <person name="Brutnell T."/>
            <person name="Kellogg E."/>
        </authorList>
    </citation>
    <scope>NUCLEOTIDE SEQUENCE [LARGE SCALE GENOMIC DNA]</scope>
</reference>
<feature type="compositionally biased region" description="Basic residues" evidence="1">
    <location>
        <begin position="7"/>
        <end position="22"/>
    </location>
</feature>
<feature type="transmembrane region" description="Helical" evidence="2">
    <location>
        <begin position="138"/>
        <end position="167"/>
    </location>
</feature>
<sequence length="215" mass="23401">MRYGVASRHRAGKVSPRARGKKGAALCARAGREREMRACLYPLRGHATPHPCSAPIERGGKRGERGKRRGRRRHWNPAARCLHPAEEEREERGGREKGGGGTWNPAAHRGGREEGGGGTWRGKSPAASAPPRGKSSSALLLCASSALLLCSALRYMYIFSLLLFFALPSPPSCAQCCSVLLASWQQEGMYQCMFVLPYCRLGYVYGVASPRALFA</sequence>
<keyword evidence="2" id="KW-0472">Membrane</keyword>
<evidence type="ECO:0000256" key="1">
    <source>
        <dbReference type="SAM" id="MobiDB-lite"/>
    </source>
</evidence>
<evidence type="ECO:0000256" key="2">
    <source>
        <dbReference type="SAM" id="Phobius"/>
    </source>
</evidence>
<keyword evidence="2" id="KW-1133">Transmembrane helix</keyword>
<gene>
    <name evidence="3" type="ORF">SEVIR_8G209300v2</name>
</gene>
<dbReference type="EMBL" id="CM016559">
    <property type="protein sequence ID" value="TKW01911.1"/>
    <property type="molecule type" value="Genomic_DNA"/>
</dbReference>
<evidence type="ECO:0000313" key="3">
    <source>
        <dbReference type="EMBL" id="TKW01911.1"/>
    </source>
</evidence>
<feature type="compositionally biased region" description="Basic residues" evidence="1">
    <location>
        <begin position="64"/>
        <end position="75"/>
    </location>
</feature>
<keyword evidence="2" id="KW-0812">Transmembrane</keyword>
<feature type="region of interest" description="Disordered" evidence="1">
    <location>
        <begin position="1"/>
        <end position="25"/>
    </location>
</feature>
<feature type="compositionally biased region" description="Basic and acidic residues" evidence="1">
    <location>
        <begin position="83"/>
        <end position="98"/>
    </location>
</feature>